<dbReference type="InterPro" id="IPR029044">
    <property type="entry name" value="Nucleotide-diphossugar_trans"/>
</dbReference>
<protein>
    <recommendedName>
        <fullName evidence="3">Glycosyl transferase family 2</fullName>
    </recommendedName>
</protein>
<dbReference type="Gene3D" id="3.90.550.10">
    <property type="entry name" value="Spore Coat Polysaccharide Biosynthesis Protein SpsA, Chain A"/>
    <property type="match status" value="1"/>
</dbReference>
<dbReference type="OrthoDB" id="3010234at2"/>
<name>A0A074JD58_9RHOB</name>
<dbReference type="STRING" id="1353537.TP2_05925"/>
<evidence type="ECO:0008006" key="3">
    <source>
        <dbReference type="Google" id="ProtNLM"/>
    </source>
</evidence>
<dbReference type="eggNOG" id="COG0463">
    <property type="taxonomic scope" value="Bacteria"/>
</dbReference>
<dbReference type="EMBL" id="AUND01000012">
    <property type="protein sequence ID" value="KEO54464.1"/>
    <property type="molecule type" value="Genomic_DNA"/>
</dbReference>
<organism evidence="1 2">
    <name type="scientific">Thioclava pacifica DSM 10166</name>
    <dbReference type="NCBI Taxonomy" id="1353537"/>
    <lineage>
        <taxon>Bacteria</taxon>
        <taxon>Pseudomonadati</taxon>
        <taxon>Pseudomonadota</taxon>
        <taxon>Alphaproteobacteria</taxon>
        <taxon>Rhodobacterales</taxon>
        <taxon>Paracoccaceae</taxon>
        <taxon>Thioclava</taxon>
    </lineage>
</organism>
<dbReference type="Proteomes" id="UP000027432">
    <property type="component" value="Unassembled WGS sequence"/>
</dbReference>
<keyword evidence="2" id="KW-1185">Reference proteome</keyword>
<dbReference type="SUPFAM" id="SSF53448">
    <property type="entry name" value="Nucleotide-diphospho-sugar transferases"/>
    <property type="match status" value="1"/>
</dbReference>
<dbReference type="AlphaFoldDB" id="A0A074JD58"/>
<reference evidence="1 2" key="1">
    <citation type="submission" date="2013-07" db="EMBL/GenBank/DDBJ databases">
        <title>Thioclava pacifica DSM 10166 Genome Sequencing.</title>
        <authorList>
            <person name="Lai Q."/>
            <person name="Shao Z."/>
        </authorList>
    </citation>
    <scope>NUCLEOTIDE SEQUENCE [LARGE SCALE GENOMIC DNA]</scope>
    <source>
        <strain evidence="1 2">DSM 10166</strain>
    </source>
</reference>
<sequence>MASRRELWEAYRLRLKRKHFLWRALRKRHQLDRLTDRTGKIRPGDILAFAVVRNEAARLPYFLRHYRDLGVNHFLIVDNGSTDGTTALLAEARDVSLWTTQASYRASRFGLDWITWLMIRHGHDHWCLTVDADELLIYPYHDTRPLPALTDWLDASDIPAFPAMMLDLYPKGRIGAQTYTAGQDPRQILSWFDAGNYAITRQKHSDALWIQGGPRARAFFAQRPRRAPTLSKIPLVRWNRRFAYLNSTHSLLPRHLNRTYDDAGGEAISGLLLHTKFLDTVIEKSSEEKARREHFGRPEEFEPYYDAIIADPQLWTPHSAPLGDWRQLEAQGLMSRGGWA</sequence>
<dbReference type="Pfam" id="PF13704">
    <property type="entry name" value="Glyco_tranf_2_4"/>
    <property type="match status" value="1"/>
</dbReference>
<dbReference type="RefSeq" id="WP_038075776.1">
    <property type="nucleotide sequence ID" value="NZ_AUND01000012.1"/>
</dbReference>
<evidence type="ECO:0000313" key="2">
    <source>
        <dbReference type="Proteomes" id="UP000027432"/>
    </source>
</evidence>
<evidence type="ECO:0000313" key="1">
    <source>
        <dbReference type="EMBL" id="KEO54464.1"/>
    </source>
</evidence>
<proteinExistence type="predicted"/>
<comment type="caution">
    <text evidence="1">The sequence shown here is derived from an EMBL/GenBank/DDBJ whole genome shotgun (WGS) entry which is preliminary data.</text>
</comment>
<gene>
    <name evidence="1" type="ORF">TP2_05925</name>
</gene>
<accession>A0A074JD58</accession>